<dbReference type="AlphaFoldDB" id="L1LGY9"/>
<accession>L1LGY9</accession>
<feature type="signal peptide" evidence="2">
    <location>
        <begin position="1"/>
        <end position="18"/>
    </location>
</feature>
<dbReference type="VEuPathDB" id="PiroplasmaDB:BEWA_044360"/>
<reference evidence="3 4" key="1">
    <citation type="journal article" date="2012" name="BMC Genomics">
        <title>Comparative genomic analysis and phylogenetic position of Theileria equi.</title>
        <authorList>
            <person name="Kappmeyer L.S."/>
            <person name="Thiagarajan M."/>
            <person name="Herndon D.R."/>
            <person name="Ramsay J.D."/>
            <person name="Caler E."/>
            <person name="Djikeng A."/>
            <person name="Gillespie J.J."/>
            <person name="Lau A.O."/>
            <person name="Roalson E.H."/>
            <person name="Silva J.C."/>
            <person name="Silva M.G."/>
            <person name="Suarez C.E."/>
            <person name="Ueti M.W."/>
            <person name="Nene V.M."/>
            <person name="Mealey R.H."/>
            <person name="Knowles D.P."/>
            <person name="Brayton K.A."/>
        </authorList>
    </citation>
    <scope>NUCLEOTIDE SEQUENCE [LARGE SCALE GENOMIC DNA]</scope>
    <source>
        <strain evidence="3 4">WA</strain>
    </source>
</reference>
<evidence type="ECO:0000313" key="3">
    <source>
        <dbReference type="EMBL" id="EKX74393.1"/>
    </source>
</evidence>
<sequence length="169" mass="18713">MIILSVVLSLALSFYGCASNSEPIVLNIIGTIDPDVFKADNDVTDGIPCVRYTSLGDSYIFKVVEDHSLIWQRKATQEKCTEAYVYLHNDKPFLAHLTISDDDTQRPCYVMRKVGTWARVPKETFDASIAHEKSTIQGGESASDGFSFPSISAFALFCMTVFTFHIIAG</sequence>
<gene>
    <name evidence="3" type="ORF">BEWA_044360</name>
</gene>
<keyword evidence="1" id="KW-1133">Transmembrane helix</keyword>
<feature type="transmembrane region" description="Helical" evidence="1">
    <location>
        <begin position="146"/>
        <end position="168"/>
    </location>
</feature>
<proteinExistence type="predicted"/>
<evidence type="ECO:0000256" key="2">
    <source>
        <dbReference type="SAM" id="SignalP"/>
    </source>
</evidence>
<dbReference type="InterPro" id="IPR007480">
    <property type="entry name" value="DUF529"/>
</dbReference>
<feature type="chain" id="PRO_5003952660" evidence="2">
    <location>
        <begin position="19"/>
        <end position="169"/>
    </location>
</feature>
<dbReference type="RefSeq" id="XP_004833845.1">
    <property type="nucleotide sequence ID" value="XM_004833788.1"/>
</dbReference>
<dbReference type="KEGG" id="beq:BEWA_044360"/>
<dbReference type="eggNOG" id="ENOG502QXS6">
    <property type="taxonomic scope" value="Eukaryota"/>
</dbReference>
<keyword evidence="1" id="KW-0472">Membrane</keyword>
<keyword evidence="2" id="KW-0732">Signal</keyword>
<comment type="caution">
    <text evidence="3">The sequence shown here is derived from an EMBL/GenBank/DDBJ whole genome shotgun (WGS) entry which is preliminary data.</text>
</comment>
<dbReference type="EMBL" id="ACOU01000002">
    <property type="protein sequence ID" value="EKX74393.1"/>
    <property type="molecule type" value="Genomic_DNA"/>
</dbReference>
<dbReference type="GeneID" id="15807841"/>
<dbReference type="Pfam" id="PF04385">
    <property type="entry name" value="FAINT"/>
    <property type="match status" value="1"/>
</dbReference>
<keyword evidence="1" id="KW-0812">Transmembrane</keyword>
<dbReference type="Proteomes" id="UP000031512">
    <property type="component" value="Unassembled WGS sequence"/>
</dbReference>
<keyword evidence="4" id="KW-1185">Reference proteome</keyword>
<evidence type="ECO:0000256" key="1">
    <source>
        <dbReference type="SAM" id="Phobius"/>
    </source>
</evidence>
<evidence type="ECO:0000313" key="4">
    <source>
        <dbReference type="Proteomes" id="UP000031512"/>
    </source>
</evidence>
<name>L1LGY9_THEEQ</name>
<organism evidence="3 4">
    <name type="scientific">Theileria equi strain WA</name>
    <dbReference type="NCBI Taxonomy" id="1537102"/>
    <lineage>
        <taxon>Eukaryota</taxon>
        <taxon>Sar</taxon>
        <taxon>Alveolata</taxon>
        <taxon>Apicomplexa</taxon>
        <taxon>Aconoidasida</taxon>
        <taxon>Piroplasmida</taxon>
        <taxon>Theileriidae</taxon>
        <taxon>Theileria</taxon>
    </lineage>
</organism>
<protein>
    <submittedName>
        <fullName evidence="3">Membrane protein, putative</fullName>
    </submittedName>
</protein>